<feature type="transmembrane region" description="Helical" evidence="1">
    <location>
        <begin position="12"/>
        <end position="29"/>
    </location>
</feature>
<comment type="caution">
    <text evidence="2">The sequence shown here is derived from an EMBL/GenBank/DDBJ whole genome shotgun (WGS) entry which is preliminary data.</text>
</comment>
<proteinExistence type="predicted"/>
<organism evidence="2 3">
    <name type="scientific">Floricoccus tropicus</name>
    <dbReference type="NCBI Taxonomy" id="1859473"/>
    <lineage>
        <taxon>Bacteria</taxon>
        <taxon>Bacillati</taxon>
        <taxon>Bacillota</taxon>
        <taxon>Bacilli</taxon>
        <taxon>Lactobacillales</taxon>
        <taxon>Streptococcaceae</taxon>
        <taxon>Floricoccus</taxon>
    </lineage>
</organism>
<dbReference type="AlphaFoldDB" id="A0A1E8GQQ7"/>
<dbReference type="Pfam" id="PF10694">
    <property type="entry name" value="DUF2500"/>
    <property type="match status" value="1"/>
</dbReference>
<keyword evidence="1" id="KW-1133">Transmembrane helix</keyword>
<name>A0A1E8GQQ7_9LACT</name>
<evidence type="ECO:0008006" key="4">
    <source>
        <dbReference type="Google" id="ProtNLM"/>
    </source>
</evidence>
<dbReference type="OrthoDB" id="282886at2"/>
<keyword evidence="3" id="KW-1185">Reference proteome</keyword>
<protein>
    <recommendedName>
        <fullName evidence="4">DUF2500 domain-containing protein</fullName>
    </recommendedName>
</protein>
<evidence type="ECO:0000256" key="1">
    <source>
        <dbReference type="SAM" id="Phobius"/>
    </source>
</evidence>
<gene>
    <name evidence="2" type="ORF">BG261_01345</name>
</gene>
<evidence type="ECO:0000313" key="2">
    <source>
        <dbReference type="EMBL" id="OFI50547.1"/>
    </source>
</evidence>
<dbReference type="InterPro" id="IPR019635">
    <property type="entry name" value="DUF2500"/>
</dbReference>
<keyword evidence="1" id="KW-0812">Transmembrane</keyword>
<dbReference type="Proteomes" id="UP000178622">
    <property type="component" value="Unassembled WGS sequence"/>
</dbReference>
<reference evidence="3" key="1">
    <citation type="submission" date="2016-09" db="EMBL/GenBank/DDBJ databases">
        <title>Draft genome sequence of a novel species of the family Streptococcaceae isolated from flowers.</title>
        <authorList>
            <person name="Chuah L.-O."/>
            <person name="Yap K.-P."/>
            <person name="Thong K.L."/>
            <person name="Liong M.T."/>
            <person name="Ahmad R."/>
            <person name="Rusul G."/>
        </authorList>
    </citation>
    <scope>NUCLEOTIDE SEQUENCE [LARGE SCALE GENOMIC DNA]</scope>
    <source>
        <strain evidence="3">DF1</strain>
    </source>
</reference>
<accession>A0A1E8GQQ7</accession>
<dbReference type="STRING" id="1859473.BG261_01345"/>
<dbReference type="EMBL" id="MKIR01000001">
    <property type="protein sequence ID" value="OFI50547.1"/>
    <property type="molecule type" value="Genomic_DNA"/>
</dbReference>
<sequence>MVNQGVSSGNETTIIVVLFFFAIVSFMFIRSFMRWSKNNNLPQVNTRARVVAKRTDVNNFNKPLTTTNYFVIFEVDSNERIEFNILGSDYGMVAEGDVGTLEYQGTIFLDFKREN</sequence>
<dbReference type="RefSeq" id="WP_070791385.1">
    <property type="nucleotide sequence ID" value="NZ_MKIR01000001.1"/>
</dbReference>
<dbReference type="Gene3D" id="2.40.50.660">
    <property type="match status" value="1"/>
</dbReference>
<keyword evidence="1" id="KW-0472">Membrane</keyword>
<evidence type="ECO:0000313" key="3">
    <source>
        <dbReference type="Proteomes" id="UP000178622"/>
    </source>
</evidence>